<feature type="compositionally biased region" description="Acidic residues" evidence="1">
    <location>
        <begin position="181"/>
        <end position="196"/>
    </location>
</feature>
<dbReference type="EMBL" id="BOMP01000177">
    <property type="protein sequence ID" value="GIE45843.1"/>
    <property type="molecule type" value="Genomic_DNA"/>
</dbReference>
<comment type="caution">
    <text evidence="3">The sequence shown here is derived from an EMBL/GenBank/DDBJ whole genome shotgun (WGS) entry which is preliminary data.</text>
</comment>
<keyword evidence="5" id="KW-1185">Reference proteome</keyword>
<sequence length="366" mass="39998">MIVLFDADVPVHYGFMLLTSGDEYPDLSNTWAGQQNGLAGAATPGVLSMITGLHTGRVPLRIEWHATASEPGADWEEIVDVPFTPPSVDMCVRSFDDSFDVRLPDTGLLRARYCAAGMDAARDADTVMSEEPTVDRYLLQLWPDEEAAETIVRQTSAIAAYWHGVARETPPAAEHTRDTGENGDDDGQDGWGEDGQEDWYDAWAWGDRPPSDRLRQLRGNVLGVAQDHRDLLDVFDGWDPAVQRAAARWLARRAFEVAGMDDIGWVRPALTAMDLGEPLPEPFTSPEAVFPLLWTGFNGSGPVPFDASQGARHRPSFAVPALFAAVNDDPLEAVVDAFSHAEATCDGQAHDLLTGLRSRFPFPAGR</sequence>
<dbReference type="AlphaFoldDB" id="A0A7W7MJE6"/>
<evidence type="ECO:0000256" key="1">
    <source>
        <dbReference type="SAM" id="MobiDB-lite"/>
    </source>
</evidence>
<proteinExistence type="predicted"/>
<dbReference type="Proteomes" id="UP000590511">
    <property type="component" value="Unassembled WGS sequence"/>
</dbReference>
<dbReference type="EMBL" id="JACHNC010000001">
    <property type="protein sequence ID" value="MBB4752567.1"/>
    <property type="molecule type" value="Genomic_DNA"/>
</dbReference>
<evidence type="ECO:0000313" key="2">
    <source>
        <dbReference type="EMBL" id="GIE45843.1"/>
    </source>
</evidence>
<feature type="region of interest" description="Disordered" evidence="1">
    <location>
        <begin position="169"/>
        <end position="196"/>
    </location>
</feature>
<evidence type="ECO:0000313" key="5">
    <source>
        <dbReference type="Proteomes" id="UP000631312"/>
    </source>
</evidence>
<reference evidence="2 5" key="2">
    <citation type="submission" date="2021-01" db="EMBL/GenBank/DDBJ databases">
        <title>Whole genome shotgun sequence of Actinoplanes lobatus NBRC 12513.</title>
        <authorList>
            <person name="Komaki H."/>
            <person name="Tamura T."/>
        </authorList>
    </citation>
    <scope>NUCLEOTIDE SEQUENCE [LARGE SCALE GENOMIC DNA]</scope>
    <source>
        <strain evidence="2 5">NBRC 12513</strain>
    </source>
</reference>
<accession>A0A7W7MJE6</accession>
<organism evidence="3 4">
    <name type="scientific">Actinoplanes lobatus</name>
    <dbReference type="NCBI Taxonomy" id="113568"/>
    <lineage>
        <taxon>Bacteria</taxon>
        <taxon>Bacillati</taxon>
        <taxon>Actinomycetota</taxon>
        <taxon>Actinomycetes</taxon>
        <taxon>Micromonosporales</taxon>
        <taxon>Micromonosporaceae</taxon>
        <taxon>Actinoplanes</taxon>
    </lineage>
</organism>
<dbReference type="Proteomes" id="UP000631312">
    <property type="component" value="Unassembled WGS sequence"/>
</dbReference>
<evidence type="ECO:0000313" key="3">
    <source>
        <dbReference type="EMBL" id="MBB4752567.1"/>
    </source>
</evidence>
<protein>
    <submittedName>
        <fullName evidence="3">Uncharacterized protein</fullName>
    </submittedName>
</protein>
<evidence type="ECO:0000313" key="4">
    <source>
        <dbReference type="Proteomes" id="UP000590511"/>
    </source>
</evidence>
<gene>
    <name evidence="2" type="ORF">Alo02nite_87410</name>
    <name evidence="3" type="ORF">BJ964_006728</name>
</gene>
<name>A0A7W7MJE6_9ACTN</name>
<dbReference type="RefSeq" id="WP_188124390.1">
    <property type="nucleotide sequence ID" value="NZ_BOMP01000177.1"/>
</dbReference>
<reference evidence="3 4" key="1">
    <citation type="submission" date="2020-08" db="EMBL/GenBank/DDBJ databases">
        <title>Sequencing the genomes of 1000 actinobacteria strains.</title>
        <authorList>
            <person name="Klenk H.-P."/>
        </authorList>
    </citation>
    <scope>NUCLEOTIDE SEQUENCE [LARGE SCALE GENOMIC DNA]</scope>
    <source>
        <strain evidence="3 4">DSM 43150</strain>
    </source>
</reference>